<dbReference type="GO" id="GO:0003677">
    <property type="term" value="F:DNA binding"/>
    <property type="evidence" value="ECO:0007669"/>
    <property type="project" value="UniProtKB-KW"/>
</dbReference>
<dbReference type="GO" id="GO:0009307">
    <property type="term" value="P:DNA restriction-modification system"/>
    <property type="evidence" value="ECO:0007669"/>
    <property type="project" value="UniProtKB-KW"/>
</dbReference>
<gene>
    <name evidence="6" type="ORF">BTO16_08470</name>
</gene>
<dbReference type="Gene3D" id="3.90.220.20">
    <property type="entry name" value="DNA methylase specificity domains"/>
    <property type="match status" value="2"/>
</dbReference>
<dbReference type="RefSeq" id="WP_105021159.1">
    <property type="nucleotide sequence ID" value="NZ_MSCM01000001.1"/>
</dbReference>
<evidence type="ECO:0000256" key="1">
    <source>
        <dbReference type="ARBA" id="ARBA00010923"/>
    </source>
</evidence>
<comment type="caution">
    <text evidence="6">The sequence shown here is derived from an EMBL/GenBank/DDBJ whole genome shotgun (WGS) entry which is preliminary data.</text>
</comment>
<dbReference type="PANTHER" id="PTHR30408">
    <property type="entry name" value="TYPE-1 RESTRICTION ENZYME ECOKI SPECIFICITY PROTEIN"/>
    <property type="match status" value="1"/>
</dbReference>
<dbReference type="EMBL" id="MSCM01000001">
    <property type="protein sequence ID" value="PQJ82607.1"/>
    <property type="molecule type" value="Genomic_DNA"/>
</dbReference>
<evidence type="ECO:0000256" key="3">
    <source>
        <dbReference type="ARBA" id="ARBA00023125"/>
    </source>
</evidence>
<evidence type="ECO:0000256" key="4">
    <source>
        <dbReference type="SAM" id="Coils"/>
    </source>
</evidence>
<dbReference type="InterPro" id="IPR052021">
    <property type="entry name" value="Type-I_RS_S_subunit"/>
</dbReference>
<organism evidence="6 7">
    <name type="scientific">Polaribacter glomeratus</name>
    <dbReference type="NCBI Taxonomy" id="102"/>
    <lineage>
        <taxon>Bacteria</taxon>
        <taxon>Pseudomonadati</taxon>
        <taxon>Bacteroidota</taxon>
        <taxon>Flavobacteriia</taxon>
        <taxon>Flavobacteriales</taxon>
        <taxon>Flavobacteriaceae</taxon>
    </lineage>
</organism>
<dbReference type="InterPro" id="IPR000055">
    <property type="entry name" value="Restrct_endonuc_typeI_TRD"/>
</dbReference>
<keyword evidence="2" id="KW-0680">Restriction system</keyword>
<protein>
    <recommendedName>
        <fullName evidence="5">Type I restriction modification DNA specificity domain-containing protein</fullName>
    </recommendedName>
</protein>
<evidence type="ECO:0000313" key="7">
    <source>
        <dbReference type="Proteomes" id="UP000239068"/>
    </source>
</evidence>
<dbReference type="OrthoDB" id="2234796at2"/>
<name>A0A2S7WYE1_9FLAO</name>
<dbReference type="SUPFAM" id="SSF116734">
    <property type="entry name" value="DNA methylase specificity domain"/>
    <property type="match status" value="2"/>
</dbReference>
<dbReference type="Proteomes" id="UP000239068">
    <property type="component" value="Unassembled WGS sequence"/>
</dbReference>
<dbReference type="AlphaFoldDB" id="A0A2S7WYE1"/>
<evidence type="ECO:0000259" key="5">
    <source>
        <dbReference type="Pfam" id="PF01420"/>
    </source>
</evidence>
<dbReference type="PANTHER" id="PTHR30408:SF12">
    <property type="entry name" value="TYPE I RESTRICTION ENZYME MJAVIII SPECIFICITY SUBUNIT"/>
    <property type="match status" value="1"/>
</dbReference>
<keyword evidence="7" id="KW-1185">Reference proteome</keyword>
<keyword evidence="3" id="KW-0238">DNA-binding</keyword>
<evidence type="ECO:0000313" key="6">
    <source>
        <dbReference type="EMBL" id="PQJ82607.1"/>
    </source>
</evidence>
<keyword evidence="4" id="KW-0175">Coiled coil</keyword>
<reference evidence="6 7" key="1">
    <citation type="submission" date="2016-12" db="EMBL/GenBank/DDBJ databases">
        <title>Trade-off between light-utilization and light-protection in marine flavobacteria.</title>
        <authorList>
            <person name="Kumagai Y."/>
            <person name="Yoshizawa S."/>
            <person name="Kogure K."/>
            <person name="Iwasaki W."/>
        </authorList>
    </citation>
    <scope>NUCLEOTIDE SEQUENCE [LARGE SCALE GENOMIC DNA]</scope>
    <source>
        <strain evidence="6 7">ATCC 43844</strain>
    </source>
</reference>
<dbReference type="InterPro" id="IPR044946">
    <property type="entry name" value="Restrct_endonuc_typeI_TRD_sf"/>
</dbReference>
<feature type="domain" description="Type I restriction modification DNA specificity" evidence="5">
    <location>
        <begin position="285"/>
        <end position="396"/>
    </location>
</feature>
<evidence type="ECO:0000256" key="2">
    <source>
        <dbReference type="ARBA" id="ARBA00022747"/>
    </source>
</evidence>
<comment type="similarity">
    <text evidence="1">Belongs to the type-I restriction system S methylase family.</text>
</comment>
<feature type="coiled-coil region" evidence="4">
    <location>
        <begin position="380"/>
        <end position="407"/>
    </location>
</feature>
<accession>A0A2S7WYE1</accession>
<sequence length="411" mass="47378">MELIKGTEPRLRFPNFKENWKEYKLYELLVEHKIRNKDNEVVEVFSVAKVKGVVNQIEHLGRSYASDNISNYKVVNPYDVVYTKSPTANYPFGIIKQNRTNRTGVVSVLYGVFKPKNRYIGSLLHYYFSSSINIYNYLVPVVNIGAKNTMNVGNSDFLNGFKLSLPTNELEQKKVSIFFYDYENYIKLLNNKLALLIKYRNAVVEKIFSQEIRFKADSGSSFPVWREMKVSEIFEKYSNPVNVVLNEKYKEIGIRSHGKGIFHKESKTGDEIGNKRVFWLKEELFILNIVFAWEGAVAKTSKNEVGMIASHRFPTFKAKDSILNLDFILAFFKTRKGLHLLQLASPGGAGRNKTLGKADFDNLKILIPDIKEQNKIADFIIELDLNIKSLKKQIDKAKKYKNGLLQQMFCN</sequence>
<proteinExistence type="inferred from homology"/>
<dbReference type="Pfam" id="PF01420">
    <property type="entry name" value="Methylase_S"/>
    <property type="match status" value="1"/>
</dbReference>